<organism evidence="1 2">
    <name type="scientific">Fonsecaea erecta</name>
    <dbReference type="NCBI Taxonomy" id="1367422"/>
    <lineage>
        <taxon>Eukaryota</taxon>
        <taxon>Fungi</taxon>
        <taxon>Dikarya</taxon>
        <taxon>Ascomycota</taxon>
        <taxon>Pezizomycotina</taxon>
        <taxon>Eurotiomycetes</taxon>
        <taxon>Chaetothyriomycetidae</taxon>
        <taxon>Chaetothyriales</taxon>
        <taxon>Herpotrichiellaceae</taxon>
        <taxon>Fonsecaea</taxon>
    </lineage>
</organism>
<dbReference type="OrthoDB" id="3355480at2759"/>
<dbReference type="AlphaFoldDB" id="A0A178Z1T3"/>
<gene>
    <name evidence="1" type="ORF">AYL99_12042</name>
</gene>
<proteinExistence type="predicted"/>
<dbReference type="RefSeq" id="XP_018687125.1">
    <property type="nucleotide sequence ID" value="XM_018843545.1"/>
</dbReference>
<dbReference type="GeneID" id="30016208"/>
<protein>
    <submittedName>
        <fullName evidence="1">Uncharacterized protein</fullName>
    </submittedName>
</protein>
<dbReference type="STRING" id="1367422.A0A178Z1T3"/>
<evidence type="ECO:0000313" key="2">
    <source>
        <dbReference type="Proteomes" id="UP000078343"/>
    </source>
</evidence>
<reference evidence="1 2" key="1">
    <citation type="submission" date="2016-04" db="EMBL/GenBank/DDBJ databases">
        <title>Draft genome of Fonsecaea erecta CBS 125763.</title>
        <authorList>
            <person name="Weiss V.A."/>
            <person name="Vicente V.A."/>
            <person name="Raittz R.T."/>
            <person name="Moreno L.F."/>
            <person name="De Souza E.M."/>
            <person name="Pedrosa F.O."/>
            <person name="Steffens M.B."/>
            <person name="Faoro H."/>
            <person name="Tadra-Sfeir M.Z."/>
            <person name="Najafzadeh M.J."/>
            <person name="Felipe M.S."/>
            <person name="Teixeira M."/>
            <person name="Sun J."/>
            <person name="Xi L."/>
            <person name="Gomes R."/>
            <person name="De Azevedo C.M."/>
            <person name="Salgado C.G."/>
            <person name="Da Silva M.B."/>
            <person name="Nascimento M.F."/>
            <person name="Queiroz-Telles F."/>
            <person name="Attili D.S."/>
            <person name="Gorbushina A."/>
        </authorList>
    </citation>
    <scope>NUCLEOTIDE SEQUENCE [LARGE SCALE GENOMIC DNA]</scope>
    <source>
        <strain evidence="1 2">CBS 125763</strain>
    </source>
</reference>
<name>A0A178Z1T3_9EURO</name>
<keyword evidence="2" id="KW-1185">Reference proteome</keyword>
<accession>A0A178Z1T3</accession>
<comment type="caution">
    <text evidence="1">The sequence shown here is derived from an EMBL/GenBank/DDBJ whole genome shotgun (WGS) entry which is preliminary data.</text>
</comment>
<evidence type="ECO:0000313" key="1">
    <source>
        <dbReference type="EMBL" id="OAP53758.1"/>
    </source>
</evidence>
<dbReference type="Proteomes" id="UP000078343">
    <property type="component" value="Unassembled WGS sequence"/>
</dbReference>
<sequence length="105" mass="12109">MFGKLDRVYVFEPSRDLGAMLREATKHAVFVGDHYPDMDVDEFFIHTLNVRRCIDETQALSRVYVMPLERDDGTTTTTSGLHQIHLMFIAGREVINGLTSMRWMS</sequence>
<dbReference type="EMBL" id="LVYI01000026">
    <property type="protein sequence ID" value="OAP53758.1"/>
    <property type="molecule type" value="Genomic_DNA"/>
</dbReference>